<dbReference type="Pfam" id="PF07730">
    <property type="entry name" value="HisKA_3"/>
    <property type="match status" value="1"/>
</dbReference>
<dbReference type="RefSeq" id="WP_336807872.1">
    <property type="nucleotide sequence ID" value="NZ_JBBBNY010000007.1"/>
</dbReference>
<feature type="transmembrane region" description="Helical" evidence="4">
    <location>
        <begin position="20"/>
        <end position="37"/>
    </location>
</feature>
<evidence type="ECO:0000313" key="7">
    <source>
        <dbReference type="Proteomes" id="UP001381174"/>
    </source>
</evidence>
<reference evidence="6 7" key="1">
    <citation type="journal article" date="2014" name="Int. J. Syst. Evol. Microbiol.">
        <title>Fulvimonas yonginensis sp. nov., isolated from greenhouse soil, and emended description of the genus Fulvimonas.</title>
        <authorList>
            <person name="Ahn J.H."/>
            <person name="Kim S.J."/>
            <person name="Weon H.Y."/>
            <person name="Hong S.B."/>
            <person name="Seok S.J."/>
            <person name="Kwon S.W."/>
        </authorList>
    </citation>
    <scope>NUCLEOTIDE SEQUENCE [LARGE SCALE GENOMIC DNA]</scope>
    <source>
        <strain evidence="6 7">KACC 16952</strain>
    </source>
</reference>
<sequence>MKRLFAPAPDSLLGQLRSPLYMRWQAGLSLFALVAVFQGPLALRHPVGAWLAPTLLAVPLFVYLYSRVYLAPRRYVQWYVAGMTAVALVLWVSNPFAFVLLALAAVLSAFAESWRRWLANVAVIGALALGKAWIFGDPLGQALAVAMAGLFGGFSNVAYVCSARKDAELRLSQAEVRRLAVLAERERIGRDLHDLLGHTLSLVALKSELARRLALAEPGRAQREMAEVERVARHALTEVRAAVTGMRRGDLAAELTSARLMLEASGVAFEGGLPDGFELPQAIEAPLALVLREAVTNIHRHARAGRAAVSVSIEDHMLHMRIGDNGRGGLTAHGNGVSGMRERVHALGGTLSIDSPPRRGTMLSIRVPLPMQAAVPVEARGIARPALPATGSAA</sequence>
<dbReference type="SUPFAM" id="SSF55874">
    <property type="entry name" value="ATPase domain of HSP90 chaperone/DNA topoisomerase II/histidine kinase"/>
    <property type="match status" value="1"/>
</dbReference>
<keyword evidence="1" id="KW-0808">Transferase</keyword>
<feature type="transmembrane region" description="Helical" evidence="4">
    <location>
        <begin position="117"/>
        <end position="136"/>
    </location>
</feature>
<dbReference type="GO" id="GO:0016301">
    <property type="term" value="F:kinase activity"/>
    <property type="evidence" value="ECO:0007669"/>
    <property type="project" value="UniProtKB-KW"/>
</dbReference>
<dbReference type="InterPro" id="IPR011712">
    <property type="entry name" value="Sig_transdc_His_kin_sub3_dim/P"/>
</dbReference>
<feature type="transmembrane region" description="Helical" evidence="4">
    <location>
        <begin position="142"/>
        <end position="161"/>
    </location>
</feature>
<dbReference type="CDD" id="cd16917">
    <property type="entry name" value="HATPase_UhpB-NarQ-NarX-like"/>
    <property type="match status" value="1"/>
</dbReference>
<dbReference type="Pfam" id="PF02518">
    <property type="entry name" value="HATPase_c"/>
    <property type="match status" value="1"/>
</dbReference>
<dbReference type="EMBL" id="JBBBNY010000007">
    <property type="protein sequence ID" value="MEI7037245.1"/>
    <property type="molecule type" value="Genomic_DNA"/>
</dbReference>
<keyword evidence="2 6" id="KW-0418">Kinase</keyword>
<evidence type="ECO:0000256" key="3">
    <source>
        <dbReference type="ARBA" id="ARBA00023012"/>
    </source>
</evidence>
<evidence type="ECO:0000256" key="2">
    <source>
        <dbReference type="ARBA" id="ARBA00022777"/>
    </source>
</evidence>
<dbReference type="Gene3D" id="1.20.5.1930">
    <property type="match status" value="1"/>
</dbReference>
<evidence type="ECO:0000313" key="6">
    <source>
        <dbReference type="EMBL" id="MEI7037245.1"/>
    </source>
</evidence>
<dbReference type="InterPro" id="IPR050482">
    <property type="entry name" value="Sensor_HK_TwoCompSys"/>
</dbReference>
<dbReference type="InterPro" id="IPR003594">
    <property type="entry name" value="HATPase_dom"/>
</dbReference>
<comment type="caution">
    <text evidence="6">The sequence shown here is derived from an EMBL/GenBank/DDBJ whole genome shotgun (WGS) entry which is preliminary data.</text>
</comment>
<gene>
    <name evidence="6" type="ORF">WAT24_10800</name>
</gene>
<dbReference type="Gene3D" id="3.30.565.10">
    <property type="entry name" value="Histidine kinase-like ATPase, C-terminal domain"/>
    <property type="match status" value="1"/>
</dbReference>
<organism evidence="6 7">
    <name type="scientific">Fulvimonas yonginensis</name>
    <dbReference type="NCBI Taxonomy" id="1495200"/>
    <lineage>
        <taxon>Bacteria</taxon>
        <taxon>Pseudomonadati</taxon>
        <taxon>Pseudomonadota</taxon>
        <taxon>Gammaproteobacteria</taxon>
        <taxon>Lysobacterales</taxon>
        <taxon>Rhodanobacteraceae</taxon>
        <taxon>Fulvimonas</taxon>
    </lineage>
</organism>
<dbReference type="Proteomes" id="UP001381174">
    <property type="component" value="Unassembled WGS sequence"/>
</dbReference>
<feature type="domain" description="Histidine kinase/HSP90-like ATPase" evidence="5">
    <location>
        <begin position="282"/>
        <end position="371"/>
    </location>
</feature>
<keyword evidence="4" id="KW-0812">Transmembrane</keyword>
<keyword evidence="7" id="KW-1185">Reference proteome</keyword>
<evidence type="ECO:0000259" key="5">
    <source>
        <dbReference type="SMART" id="SM00387"/>
    </source>
</evidence>
<feature type="transmembrane region" description="Helical" evidence="4">
    <location>
        <begin position="78"/>
        <end position="110"/>
    </location>
</feature>
<dbReference type="PANTHER" id="PTHR24421">
    <property type="entry name" value="NITRATE/NITRITE SENSOR PROTEIN NARX-RELATED"/>
    <property type="match status" value="1"/>
</dbReference>
<dbReference type="PANTHER" id="PTHR24421:SF63">
    <property type="entry name" value="SENSOR HISTIDINE KINASE DESK"/>
    <property type="match status" value="1"/>
</dbReference>
<protein>
    <submittedName>
        <fullName evidence="6">Sensor histidine kinase</fullName>
    </submittedName>
</protein>
<keyword evidence="4" id="KW-0472">Membrane</keyword>
<dbReference type="SMART" id="SM00387">
    <property type="entry name" value="HATPase_c"/>
    <property type="match status" value="1"/>
</dbReference>
<accession>A0ABU8JD48</accession>
<evidence type="ECO:0000256" key="1">
    <source>
        <dbReference type="ARBA" id="ARBA00022679"/>
    </source>
</evidence>
<keyword evidence="3" id="KW-0902">Two-component regulatory system</keyword>
<keyword evidence="4" id="KW-1133">Transmembrane helix</keyword>
<feature type="transmembrane region" description="Helical" evidence="4">
    <location>
        <begin position="49"/>
        <end position="66"/>
    </location>
</feature>
<name>A0ABU8JD48_9GAMM</name>
<dbReference type="InterPro" id="IPR036890">
    <property type="entry name" value="HATPase_C_sf"/>
</dbReference>
<proteinExistence type="predicted"/>
<evidence type="ECO:0000256" key="4">
    <source>
        <dbReference type="SAM" id="Phobius"/>
    </source>
</evidence>